<reference evidence="1 2" key="1">
    <citation type="submission" date="2018-10" db="EMBL/GenBank/DDBJ databases">
        <title>Butyricimonas faecalis sp. nov., isolated from human faeces and emended description of the genus Butyricimonas.</title>
        <authorList>
            <person name="Le Roy T."/>
            <person name="Van der Smissen P."/>
            <person name="Paquot A."/>
            <person name="Delzenne N."/>
            <person name="Muccioli G."/>
            <person name="Collet J.-F."/>
            <person name="Cani P.D."/>
        </authorList>
    </citation>
    <scope>NUCLEOTIDE SEQUENCE [LARGE SCALE GENOMIC DNA]</scope>
    <source>
        <strain evidence="1 2">H184</strain>
    </source>
</reference>
<sequence>MKRMILKNNYYCFIAGLPEVFLDDRKLALSVNGFRELAREALKKEDVKLIELFFLPADNKQVLRLLNKMAPDTNLETVYPLQRLEDEITEPTHSLPVYLNRFIADFKREHLKYDVSPENVLSWMYYDHLMKSGSKFVRNYAEFVMNVKNLETALTCRKYGKEVAPEIIGDNVFSKALRTSNSKDFGLAMEFPYVEKVISLMGNTNLVERERGLDLLLWDYIEEAVVYEYFSMEKVLSFMLELMIVERWSKMSSESGRKVFMEVVDKFRKSFEFAEEFKN</sequence>
<organism evidence="1 2">
    <name type="scientific">Butyricimonas faecalis</name>
    <dbReference type="NCBI Taxonomy" id="2093856"/>
    <lineage>
        <taxon>Bacteria</taxon>
        <taxon>Pseudomonadati</taxon>
        <taxon>Bacteroidota</taxon>
        <taxon>Bacteroidia</taxon>
        <taxon>Bacteroidales</taxon>
        <taxon>Odoribacteraceae</taxon>
        <taxon>Butyricimonas</taxon>
    </lineage>
</organism>
<dbReference type="Pfam" id="PF10962">
    <property type="entry name" value="DUF2764"/>
    <property type="match status" value="1"/>
</dbReference>
<dbReference type="EMBL" id="CP032819">
    <property type="protein sequence ID" value="AZS31143.1"/>
    <property type="molecule type" value="Genomic_DNA"/>
</dbReference>
<dbReference type="OrthoDB" id="9813754at2"/>
<dbReference type="AlphaFoldDB" id="A0A3S9VX80"/>
<evidence type="ECO:0000313" key="2">
    <source>
        <dbReference type="Proteomes" id="UP000270673"/>
    </source>
</evidence>
<name>A0A3S9VX80_9BACT</name>
<gene>
    <name evidence="1" type="ORF">D8S85_17350</name>
</gene>
<proteinExistence type="predicted"/>
<dbReference type="InterPro" id="IPR024492">
    <property type="entry name" value="DUF2764"/>
</dbReference>
<protein>
    <submittedName>
        <fullName evidence="1">DUF2764 family protein</fullName>
    </submittedName>
</protein>
<keyword evidence="2" id="KW-1185">Reference proteome</keyword>
<dbReference type="Proteomes" id="UP000270673">
    <property type="component" value="Chromosome"/>
</dbReference>
<dbReference type="KEGG" id="buy:D8S85_17350"/>
<accession>A0A3S9VX80</accession>
<evidence type="ECO:0000313" key="1">
    <source>
        <dbReference type="EMBL" id="AZS31143.1"/>
    </source>
</evidence>